<dbReference type="InterPro" id="IPR022673">
    <property type="entry name" value="Hexokinase_C"/>
</dbReference>
<dbReference type="PRINTS" id="PR00475">
    <property type="entry name" value="HEXOKINASE"/>
</dbReference>
<organism evidence="15 16">
    <name type="scientific">Pichia inconspicua</name>
    <dbReference type="NCBI Taxonomy" id="52247"/>
    <lineage>
        <taxon>Eukaryota</taxon>
        <taxon>Fungi</taxon>
        <taxon>Dikarya</taxon>
        <taxon>Ascomycota</taxon>
        <taxon>Saccharomycotina</taxon>
        <taxon>Pichiomycetes</taxon>
        <taxon>Pichiales</taxon>
        <taxon>Pichiaceae</taxon>
        <taxon>Pichia</taxon>
    </lineage>
</organism>
<dbReference type="GO" id="GO:0005739">
    <property type="term" value="C:mitochondrion"/>
    <property type="evidence" value="ECO:0007669"/>
    <property type="project" value="TreeGrafter"/>
</dbReference>
<dbReference type="AlphaFoldDB" id="A0A4T0WVN2"/>
<dbReference type="Gene3D" id="3.30.420.40">
    <property type="match status" value="1"/>
</dbReference>
<evidence type="ECO:0000259" key="13">
    <source>
        <dbReference type="Pfam" id="PF00349"/>
    </source>
</evidence>
<keyword evidence="7 12" id="KW-0067">ATP-binding</keyword>
<keyword evidence="4 12" id="KW-0808">Transferase</keyword>
<comment type="pathway">
    <text evidence="2">Carbohydrate metabolism; hexose metabolism.</text>
</comment>
<evidence type="ECO:0000256" key="11">
    <source>
        <dbReference type="ARBA" id="ARBA00048160"/>
    </source>
</evidence>
<dbReference type="GO" id="GO:0005524">
    <property type="term" value="F:ATP binding"/>
    <property type="evidence" value="ECO:0007669"/>
    <property type="project" value="UniProtKB-UniRule"/>
</dbReference>
<evidence type="ECO:0000256" key="12">
    <source>
        <dbReference type="RuleBase" id="RU362007"/>
    </source>
</evidence>
<dbReference type="Pfam" id="PF00349">
    <property type="entry name" value="Hexokinase_1"/>
    <property type="match status" value="1"/>
</dbReference>
<dbReference type="SUPFAM" id="SSF53067">
    <property type="entry name" value="Actin-like ATPase domain"/>
    <property type="match status" value="2"/>
</dbReference>
<evidence type="ECO:0000256" key="9">
    <source>
        <dbReference type="ARBA" id="ARBA00044613"/>
    </source>
</evidence>
<evidence type="ECO:0000256" key="8">
    <source>
        <dbReference type="ARBA" id="ARBA00023152"/>
    </source>
</evidence>
<dbReference type="UniPathway" id="UPA00109">
    <property type="reaction ID" value="UER00180"/>
</dbReference>
<evidence type="ECO:0000313" key="16">
    <source>
        <dbReference type="Proteomes" id="UP000307173"/>
    </source>
</evidence>
<comment type="caution">
    <text evidence="15">The sequence shown here is derived from an EMBL/GenBank/DDBJ whole genome shotgun (WGS) entry which is preliminary data.</text>
</comment>
<evidence type="ECO:0000256" key="3">
    <source>
        <dbReference type="ARBA" id="ARBA00009225"/>
    </source>
</evidence>
<comment type="catalytic activity">
    <reaction evidence="11">
        <text>D-glucose + ATP = D-glucose 6-phosphate + ADP + H(+)</text>
        <dbReference type="Rhea" id="RHEA:17825"/>
        <dbReference type="ChEBI" id="CHEBI:4167"/>
        <dbReference type="ChEBI" id="CHEBI:15378"/>
        <dbReference type="ChEBI" id="CHEBI:30616"/>
        <dbReference type="ChEBI" id="CHEBI:61548"/>
        <dbReference type="ChEBI" id="CHEBI:456216"/>
        <dbReference type="EC" id="2.7.1.1"/>
    </reaction>
    <physiologicalReaction direction="left-to-right" evidence="11">
        <dbReference type="Rhea" id="RHEA:17826"/>
    </physiologicalReaction>
</comment>
<evidence type="ECO:0000256" key="10">
    <source>
        <dbReference type="ARBA" id="ARBA00047905"/>
    </source>
</evidence>
<keyword evidence="8 12" id="KW-0324">Glycolysis</keyword>
<sequence>MTPLIEAFLRTSAQLEVRPQLLRELTNLFLKQMHIGLTTNSAMQIPMIVTWVLDKPDGSETGEYLAIDLGGTNLRIIKVTLTGDFKYTSVSEKYAIPNTVRIGTARNLFMFIAKRVDNFVKTQFKSPLNKKLPLGFTFSYAAKQDAINHGVLKSWSKGFDVDGVEGNDVVELLQNALDELETPVDVIALINDTTGTLVASMYCDSKTVLGCIFGTGINGAYYERMSNVGAVWGKQGNKKLCNDPLMAINCEYGAFDNNWMLLPRTKYDIHIDVKSPRPGEQLYEKMVAGYYLGELLRLILLDYHSQGLIFVGQKVDKLMVPYSMDTSFPSNIEKFSGKTVGIMFKKHFQLNTTIGERAIIYRLCTIIGTRAARLSAVAVAALLLKQRVRSGNCACDGSVFNKYPLFRERVLEAVGAIYGVKSYQLPFNLTHAEDGSGVGAAIIACLTERRLREGKSVGVHEEK</sequence>
<proteinExistence type="inferred from homology"/>
<dbReference type="GO" id="GO:0006006">
    <property type="term" value="P:glucose metabolic process"/>
    <property type="evidence" value="ECO:0007669"/>
    <property type="project" value="TreeGrafter"/>
</dbReference>
<dbReference type="GO" id="GO:0004340">
    <property type="term" value="F:glucokinase activity"/>
    <property type="evidence" value="ECO:0007669"/>
    <property type="project" value="TreeGrafter"/>
</dbReference>
<dbReference type="GO" id="GO:0005829">
    <property type="term" value="C:cytosol"/>
    <property type="evidence" value="ECO:0007669"/>
    <property type="project" value="TreeGrafter"/>
</dbReference>
<comment type="pathway">
    <text evidence="1">Carbohydrate degradation; glycolysis; D-glyceraldehyde 3-phosphate and glycerone phosphate from D-glucose: step 1/4.</text>
</comment>
<evidence type="ECO:0000256" key="5">
    <source>
        <dbReference type="ARBA" id="ARBA00022741"/>
    </source>
</evidence>
<accession>A0A4T0WVN2</accession>
<comment type="catalytic activity">
    <reaction evidence="10">
        <text>D-fructose + ATP = D-fructose 6-phosphate + ADP + H(+)</text>
        <dbReference type="Rhea" id="RHEA:16125"/>
        <dbReference type="ChEBI" id="CHEBI:15378"/>
        <dbReference type="ChEBI" id="CHEBI:30616"/>
        <dbReference type="ChEBI" id="CHEBI:37721"/>
        <dbReference type="ChEBI" id="CHEBI:61527"/>
        <dbReference type="ChEBI" id="CHEBI:456216"/>
        <dbReference type="EC" id="2.7.1.1"/>
    </reaction>
    <physiologicalReaction direction="left-to-right" evidence="10">
        <dbReference type="Rhea" id="RHEA:16126"/>
    </physiologicalReaction>
</comment>
<name>A0A4T0WVN2_9ASCO</name>
<evidence type="ECO:0000256" key="7">
    <source>
        <dbReference type="ARBA" id="ARBA00022840"/>
    </source>
</evidence>
<dbReference type="InterPro" id="IPR043129">
    <property type="entry name" value="ATPase_NBD"/>
</dbReference>
<keyword evidence="5 12" id="KW-0547">Nucleotide-binding</keyword>
<dbReference type="GO" id="GO:0006096">
    <property type="term" value="P:glycolytic process"/>
    <property type="evidence" value="ECO:0007669"/>
    <property type="project" value="UniProtKB-UniPathway"/>
</dbReference>
<dbReference type="GO" id="GO:0008865">
    <property type="term" value="F:fructokinase activity"/>
    <property type="evidence" value="ECO:0007669"/>
    <property type="project" value="TreeGrafter"/>
</dbReference>
<dbReference type="GO" id="GO:0001678">
    <property type="term" value="P:intracellular glucose homeostasis"/>
    <property type="evidence" value="ECO:0007669"/>
    <property type="project" value="InterPro"/>
</dbReference>
<protein>
    <recommendedName>
        <fullName evidence="12">Phosphotransferase</fullName>
        <ecNumber evidence="12">2.7.1.-</ecNumber>
    </recommendedName>
</protein>
<evidence type="ECO:0000256" key="1">
    <source>
        <dbReference type="ARBA" id="ARBA00004888"/>
    </source>
</evidence>
<evidence type="ECO:0000256" key="6">
    <source>
        <dbReference type="ARBA" id="ARBA00022777"/>
    </source>
</evidence>
<keyword evidence="16" id="KW-1185">Reference proteome</keyword>
<dbReference type="GO" id="GO:0006013">
    <property type="term" value="P:mannose metabolic process"/>
    <property type="evidence" value="ECO:0007669"/>
    <property type="project" value="TreeGrafter"/>
</dbReference>
<dbReference type="PROSITE" id="PS51748">
    <property type="entry name" value="HEXOKINASE_2"/>
    <property type="match status" value="1"/>
</dbReference>
<comment type="catalytic activity">
    <reaction evidence="9">
        <text>a D-hexose + ATP = a D-hexose 6-phosphate + ADP + H(+)</text>
        <dbReference type="Rhea" id="RHEA:22740"/>
        <dbReference type="ChEBI" id="CHEBI:4194"/>
        <dbReference type="ChEBI" id="CHEBI:15378"/>
        <dbReference type="ChEBI" id="CHEBI:30616"/>
        <dbReference type="ChEBI" id="CHEBI:229467"/>
        <dbReference type="ChEBI" id="CHEBI:456216"/>
        <dbReference type="EC" id="2.7.1.1"/>
    </reaction>
    <physiologicalReaction direction="left-to-right" evidence="9">
        <dbReference type="Rhea" id="RHEA:22741"/>
    </physiologicalReaction>
</comment>
<dbReference type="OrthoDB" id="419537at2759"/>
<dbReference type="InterPro" id="IPR001312">
    <property type="entry name" value="Hexokinase"/>
</dbReference>
<dbReference type="Gene3D" id="3.40.367.20">
    <property type="match status" value="1"/>
</dbReference>
<evidence type="ECO:0000256" key="2">
    <source>
        <dbReference type="ARBA" id="ARBA00005028"/>
    </source>
</evidence>
<reference evidence="15 16" key="1">
    <citation type="journal article" date="2019" name="Front. Genet.">
        <title>Whole-Genome Sequencing of the Opportunistic Yeast Pathogen Candida inconspicua Uncovers Its Hybrid Origin.</title>
        <authorList>
            <person name="Mixao V."/>
            <person name="Hansen A.P."/>
            <person name="Saus E."/>
            <person name="Boekhout T."/>
            <person name="Lass-Florl C."/>
            <person name="Gabaldon T."/>
        </authorList>
    </citation>
    <scope>NUCLEOTIDE SEQUENCE [LARGE SCALE GENOMIC DNA]</scope>
    <source>
        <strain evidence="15 16">CBS 180</strain>
    </source>
</reference>
<comment type="similarity">
    <text evidence="3 12">Belongs to the hexokinase family.</text>
</comment>
<evidence type="ECO:0000256" key="4">
    <source>
        <dbReference type="ARBA" id="ARBA00022679"/>
    </source>
</evidence>
<dbReference type="STRING" id="52247.A0A4T0WVN2"/>
<dbReference type="EC" id="2.7.1.-" evidence="12"/>
<dbReference type="PANTHER" id="PTHR19443:SF16">
    <property type="entry name" value="HEXOKINASE TYPE 1-RELATED"/>
    <property type="match status" value="1"/>
</dbReference>
<feature type="domain" description="Hexokinase N-terminal" evidence="13">
    <location>
        <begin position="12"/>
        <end position="202"/>
    </location>
</feature>
<dbReference type="PANTHER" id="PTHR19443">
    <property type="entry name" value="HEXOKINASE"/>
    <property type="match status" value="1"/>
</dbReference>
<evidence type="ECO:0000259" key="14">
    <source>
        <dbReference type="Pfam" id="PF03727"/>
    </source>
</evidence>
<dbReference type="InterPro" id="IPR022672">
    <property type="entry name" value="Hexokinase_N"/>
</dbReference>
<dbReference type="GO" id="GO:0005536">
    <property type="term" value="F:D-glucose binding"/>
    <property type="evidence" value="ECO:0007669"/>
    <property type="project" value="InterPro"/>
</dbReference>
<gene>
    <name evidence="15" type="ORF">CANINC_004568</name>
</gene>
<evidence type="ECO:0000313" key="15">
    <source>
        <dbReference type="EMBL" id="TID14897.1"/>
    </source>
</evidence>
<dbReference type="Pfam" id="PF03727">
    <property type="entry name" value="Hexokinase_2"/>
    <property type="match status" value="1"/>
</dbReference>
<dbReference type="GO" id="GO:0019158">
    <property type="term" value="F:mannokinase activity"/>
    <property type="evidence" value="ECO:0007669"/>
    <property type="project" value="TreeGrafter"/>
</dbReference>
<keyword evidence="6 12" id="KW-0418">Kinase</keyword>
<dbReference type="EMBL" id="SELW01000657">
    <property type="protein sequence ID" value="TID14897.1"/>
    <property type="molecule type" value="Genomic_DNA"/>
</dbReference>
<dbReference type="FunFam" id="3.30.420.40:FF:000805">
    <property type="entry name" value="Hexokinase-2"/>
    <property type="match status" value="1"/>
</dbReference>
<feature type="domain" description="Hexokinase C-terminal" evidence="14">
    <location>
        <begin position="209"/>
        <end position="445"/>
    </location>
</feature>
<dbReference type="Proteomes" id="UP000307173">
    <property type="component" value="Unassembled WGS sequence"/>
</dbReference>